<protein>
    <submittedName>
        <fullName evidence="2">Uncharacterized protein</fullName>
    </submittedName>
</protein>
<evidence type="ECO:0000313" key="3">
    <source>
        <dbReference type="Proteomes" id="UP000664800"/>
    </source>
</evidence>
<dbReference type="AlphaFoldDB" id="A0A8I1MTX7"/>
<comment type="caution">
    <text evidence="2">The sequence shown here is derived from an EMBL/GenBank/DDBJ whole genome shotgun (WGS) entry which is preliminary data.</text>
</comment>
<dbReference type="EMBL" id="JAFKMR010000013">
    <property type="protein sequence ID" value="MBN8743711.1"/>
    <property type="molecule type" value="Genomic_DNA"/>
</dbReference>
<evidence type="ECO:0000313" key="2">
    <source>
        <dbReference type="EMBL" id="MBN8743711.1"/>
    </source>
</evidence>
<gene>
    <name evidence="2" type="ORF">J0I24_05320</name>
</gene>
<feature type="transmembrane region" description="Helical" evidence="1">
    <location>
        <begin position="228"/>
        <end position="252"/>
    </location>
</feature>
<keyword evidence="1" id="KW-1133">Transmembrane helix</keyword>
<dbReference type="RefSeq" id="WP_276728832.1">
    <property type="nucleotide sequence ID" value="NZ_JAFKMR010000013.1"/>
</dbReference>
<feature type="transmembrane region" description="Helical" evidence="1">
    <location>
        <begin position="139"/>
        <end position="160"/>
    </location>
</feature>
<proteinExistence type="predicted"/>
<reference evidence="2" key="1">
    <citation type="submission" date="2021-02" db="EMBL/GenBank/DDBJ databases">
        <title>Thiocyanate and organic carbon inputs drive convergent selection for specific autotrophic Afipia and Thiobacillus strains within complex microbiomes.</title>
        <authorList>
            <person name="Huddy R.J."/>
            <person name="Sachdeva R."/>
            <person name="Kadzinga F."/>
            <person name="Kantor R.S."/>
            <person name="Harrison S.T.L."/>
            <person name="Banfield J.F."/>
        </authorList>
    </citation>
    <scope>NUCLEOTIDE SEQUENCE</scope>
    <source>
        <strain evidence="2">SCN18_13_7_16_R3_B_64_19</strain>
    </source>
</reference>
<keyword evidence="1" id="KW-0812">Transmembrane</keyword>
<accession>A0A8I1MTX7</accession>
<evidence type="ECO:0000256" key="1">
    <source>
        <dbReference type="SAM" id="Phobius"/>
    </source>
</evidence>
<sequence>MESKQSKAALLTVFALVLALVWWRPLQATAQRSVDSGLQRALVTFASARALNGVLSVAKSASVSFQIGAGASVQPGAALDPLDDLVEQFSTVMLVATLSFAMQQVLIAVFSAWPLAVVLSALFLAWAVQVLRERRAPPWLARLSVGLLVLSLSVPAASLASELTYSLLMARDYAAAQQQVSLSTPTASETQTAAQADGGALDKLRQLWSQTQDIGQQVQALQAKASGIVSHLITLAAVFLIQTVVLPLLFFWGMMRLYRLLLGRTWPGRAPAVR</sequence>
<dbReference type="Proteomes" id="UP000664800">
    <property type="component" value="Unassembled WGS sequence"/>
</dbReference>
<feature type="transmembrane region" description="Helical" evidence="1">
    <location>
        <begin position="105"/>
        <end position="127"/>
    </location>
</feature>
<keyword evidence="1" id="KW-0472">Membrane</keyword>
<name>A0A8I1MTX7_THIA3</name>
<organism evidence="2 3">
    <name type="scientific">Thiomonas arsenitoxydans (strain DSM 22701 / CIP 110005 / 3As)</name>
    <dbReference type="NCBI Taxonomy" id="426114"/>
    <lineage>
        <taxon>Bacteria</taxon>
        <taxon>Pseudomonadati</taxon>
        <taxon>Pseudomonadota</taxon>
        <taxon>Betaproteobacteria</taxon>
        <taxon>Burkholderiales</taxon>
        <taxon>Thiomonas</taxon>
    </lineage>
</organism>